<keyword evidence="2" id="KW-1185">Reference proteome</keyword>
<protein>
    <submittedName>
        <fullName evidence="1">Uncharacterized protein</fullName>
    </submittedName>
</protein>
<dbReference type="Proteomes" id="UP001630127">
    <property type="component" value="Unassembled WGS sequence"/>
</dbReference>
<reference evidence="1 2" key="1">
    <citation type="submission" date="2024-11" db="EMBL/GenBank/DDBJ databases">
        <title>A near-complete genome assembly of Cinchona calisaya.</title>
        <authorList>
            <person name="Lian D.C."/>
            <person name="Zhao X.W."/>
            <person name="Wei L."/>
        </authorList>
    </citation>
    <scope>NUCLEOTIDE SEQUENCE [LARGE SCALE GENOMIC DNA]</scope>
    <source>
        <tissue evidence="1">Nenye</tissue>
    </source>
</reference>
<gene>
    <name evidence="1" type="ORF">ACH5RR_026019</name>
</gene>
<proteinExistence type="predicted"/>
<sequence>MFLVGSINSTSRSFLQSSFPIIHLGKTASQSRRSRNNISDRRFVFLEKASIANSCHLATSTTAYNVSGLCIWTIALISSWKPFKKLEIKWDSNSPGFLIIIVDISPSNFS</sequence>
<organism evidence="1 2">
    <name type="scientific">Cinchona calisaya</name>
    <dbReference type="NCBI Taxonomy" id="153742"/>
    <lineage>
        <taxon>Eukaryota</taxon>
        <taxon>Viridiplantae</taxon>
        <taxon>Streptophyta</taxon>
        <taxon>Embryophyta</taxon>
        <taxon>Tracheophyta</taxon>
        <taxon>Spermatophyta</taxon>
        <taxon>Magnoliopsida</taxon>
        <taxon>eudicotyledons</taxon>
        <taxon>Gunneridae</taxon>
        <taxon>Pentapetalae</taxon>
        <taxon>asterids</taxon>
        <taxon>lamiids</taxon>
        <taxon>Gentianales</taxon>
        <taxon>Rubiaceae</taxon>
        <taxon>Cinchonoideae</taxon>
        <taxon>Cinchoneae</taxon>
        <taxon>Cinchona</taxon>
    </lineage>
</organism>
<accession>A0ABD2Z5B9</accession>
<evidence type="ECO:0000313" key="2">
    <source>
        <dbReference type="Proteomes" id="UP001630127"/>
    </source>
</evidence>
<evidence type="ECO:0000313" key="1">
    <source>
        <dbReference type="EMBL" id="KAL3513302.1"/>
    </source>
</evidence>
<dbReference type="EMBL" id="JBJUIK010000011">
    <property type="protein sequence ID" value="KAL3513302.1"/>
    <property type="molecule type" value="Genomic_DNA"/>
</dbReference>
<dbReference type="AlphaFoldDB" id="A0ABD2Z5B9"/>
<name>A0ABD2Z5B9_9GENT</name>
<comment type="caution">
    <text evidence="1">The sequence shown here is derived from an EMBL/GenBank/DDBJ whole genome shotgun (WGS) entry which is preliminary data.</text>
</comment>